<reference evidence="2 3" key="1">
    <citation type="journal article" date="2016" name="Nat. Commun.">
        <title>Thousands of microbial genomes shed light on interconnected biogeochemical processes in an aquifer system.</title>
        <authorList>
            <person name="Anantharaman K."/>
            <person name="Brown C.T."/>
            <person name="Hug L.A."/>
            <person name="Sharon I."/>
            <person name="Castelle C.J."/>
            <person name="Probst A.J."/>
            <person name="Thomas B.C."/>
            <person name="Singh A."/>
            <person name="Wilkins M.J."/>
            <person name="Karaoz U."/>
            <person name="Brodie E.L."/>
            <person name="Williams K.H."/>
            <person name="Hubbard S.S."/>
            <person name="Banfield J.F."/>
        </authorList>
    </citation>
    <scope>NUCLEOTIDE SEQUENCE [LARGE SCALE GENOMIC DNA]</scope>
</reference>
<comment type="caution">
    <text evidence="2">The sequence shown here is derived from an EMBL/GenBank/DDBJ whole genome shotgun (WGS) entry which is preliminary data.</text>
</comment>
<feature type="transmembrane region" description="Helical" evidence="1">
    <location>
        <begin position="7"/>
        <end position="28"/>
    </location>
</feature>
<dbReference type="AlphaFoldDB" id="A0A1G2P418"/>
<keyword evidence="1" id="KW-0472">Membrane</keyword>
<organism evidence="2 3">
    <name type="scientific">Candidatus Taylorbacteria bacterium RIFCSPLOWO2_12_FULL_44_15c</name>
    <dbReference type="NCBI Taxonomy" id="1802333"/>
    <lineage>
        <taxon>Bacteria</taxon>
        <taxon>Candidatus Tayloriibacteriota</taxon>
    </lineage>
</organism>
<dbReference type="InterPro" id="IPR013783">
    <property type="entry name" value="Ig-like_fold"/>
</dbReference>
<dbReference type="Gene3D" id="2.60.40.10">
    <property type="entry name" value="Immunoglobulins"/>
    <property type="match status" value="1"/>
</dbReference>
<accession>A0A1G2P418</accession>
<protein>
    <submittedName>
        <fullName evidence="2">Uncharacterized protein</fullName>
    </submittedName>
</protein>
<dbReference type="PROSITE" id="PS51257">
    <property type="entry name" value="PROKAR_LIPOPROTEIN"/>
    <property type="match status" value="1"/>
</dbReference>
<evidence type="ECO:0000256" key="1">
    <source>
        <dbReference type="SAM" id="Phobius"/>
    </source>
</evidence>
<dbReference type="STRING" id="1802333.A3G03_00960"/>
<evidence type="ECO:0000313" key="2">
    <source>
        <dbReference type="EMBL" id="OHA43074.1"/>
    </source>
</evidence>
<proteinExistence type="predicted"/>
<name>A0A1G2P418_9BACT</name>
<dbReference type="Proteomes" id="UP000176355">
    <property type="component" value="Unassembled WGS sequence"/>
</dbReference>
<gene>
    <name evidence="2" type="ORF">A3G03_00960</name>
</gene>
<sequence length="117" mass="13053">MTRTKSQFYLGIVLGCLAALIIVGYGLYEAWGYFSGSTITVFLPNNGATLNEPLVEIRGVATNSAEVLLNGRRILTDDKGEFKERLLLAEGYNIINFGAEDKFKRTVNKQLELVYKK</sequence>
<dbReference type="Pfam" id="PF09136">
    <property type="entry name" value="Glucodextran_B"/>
    <property type="match status" value="1"/>
</dbReference>
<evidence type="ECO:0000313" key="3">
    <source>
        <dbReference type="Proteomes" id="UP000176355"/>
    </source>
</evidence>
<keyword evidence="1" id="KW-0812">Transmembrane</keyword>
<keyword evidence="1" id="KW-1133">Transmembrane helix</keyword>
<dbReference type="EMBL" id="MHSL01000033">
    <property type="protein sequence ID" value="OHA43074.1"/>
    <property type="molecule type" value="Genomic_DNA"/>
</dbReference>